<dbReference type="GO" id="GO:0003723">
    <property type="term" value="F:RNA binding"/>
    <property type="evidence" value="ECO:0007669"/>
    <property type="project" value="InterPro"/>
</dbReference>
<dbReference type="PROSITE" id="PS01129">
    <property type="entry name" value="PSI_RLU"/>
    <property type="match status" value="1"/>
</dbReference>
<evidence type="ECO:0000256" key="1">
    <source>
        <dbReference type="ARBA" id="ARBA00010876"/>
    </source>
</evidence>
<dbReference type="Gene3D" id="3.10.290.10">
    <property type="entry name" value="RNA-binding S4 domain"/>
    <property type="match status" value="1"/>
</dbReference>
<dbReference type="InterPro" id="IPR002942">
    <property type="entry name" value="S4_RNA-bd"/>
</dbReference>
<dbReference type="EMBL" id="CAFBLT010000003">
    <property type="protein sequence ID" value="CAB4883219.1"/>
    <property type="molecule type" value="Genomic_DNA"/>
</dbReference>
<dbReference type="SMART" id="SM00363">
    <property type="entry name" value="S4"/>
    <property type="match status" value="1"/>
</dbReference>
<dbReference type="EMBL" id="CAFBPM010000014">
    <property type="protein sequence ID" value="CAB5027659.1"/>
    <property type="molecule type" value="Genomic_DNA"/>
</dbReference>
<name>A0A6J7RFT0_9ZZZZ</name>
<dbReference type="InterPro" id="IPR050188">
    <property type="entry name" value="RluA_PseudoU_synthase"/>
</dbReference>
<feature type="domain" description="RNA-binding S4" evidence="3">
    <location>
        <begin position="31"/>
        <end position="88"/>
    </location>
</feature>
<dbReference type="SUPFAM" id="SSF55120">
    <property type="entry name" value="Pseudouridine synthase"/>
    <property type="match status" value="1"/>
</dbReference>
<evidence type="ECO:0000256" key="2">
    <source>
        <dbReference type="ARBA" id="ARBA00023235"/>
    </source>
</evidence>
<dbReference type="PROSITE" id="PS50889">
    <property type="entry name" value="S4"/>
    <property type="match status" value="1"/>
</dbReference>
<dbReference type="NCBIfam" id="TIGR00005">
    <property type="entry name" value="rluA_subfam"/>
    <property type="match status" value="1"/>
</dbReference>
<dbReference type="AlphaFoldDB" id="A0A6J7RFT0"/>
<dbReference type="CDD" id="cd02869">
    <property type="entry name" value="PseudoU_synth_RluA_like"/>
    <property type="match status" value="1"/>
</dbReference>
<dbReference type="Pfam" id="PF01479">
    <property type="entry name" value="S4"/>
    <property type="match status" value="1"/>
</dbReference>
<reference evidence="5" key="1">
    <citation type="submission" date="2020-05" db="EMBL/GenBank/DDBJ databases">
        <authorList>
            <person name="Chiriac C."/>
            <person name="Salcher M."/>
            <person name="Ghai R."/>
            <person name="Kavagutti S V."/>
        </authorList>
    </citation>
    <scope>NUCLEOTIDE SEQUENCE</scope>
</reference>
<dbReference type="InterPro" id="IPR006225">
    <property type="entry name" value="PsdUridine_synth_RluC/D"/>
</dbReference>
<dbReference type="InterPro" id="IPR006224">
    <property type="entry name" value="PsdUridine_synth_RluA-like_CS"/>
</dbReference>
<dbReference type="PANTHER" id="PTHR21600:SF44">
    <property type="entry name" value="RIBOSOMAL LARGE SUBUNIT PSEUDOURIDINE SYNTHASE D"/>
    <property type="match status" value="1"/>
</dbReference>
<dbReference type="InterPro" id="IPR006145">
    <property type="entry name" value="PsdUridine_synth_RsuA/RluA"/>
</dbReference>
<dbReference type="CDD" id="cd00165">
    <property type="entry name" value="S4"/>
    <property type="match status" value="1"/>
</dbReference>
<accession>A0A6J7RFT0</accession>
<evidence type="ECO:0000259" key="3">
    <source>
        <dbReference type="SMART" id="SM00363"/>
    </source>
</evidence>
<gene>
    <name evidence="4" type="ORF">UFOPK3427_01734</name>
    <name evidence="5" type="ORF">UFOPK4112_01345</name>
</gene>
<dbReference type="Pfam" id="PF00849">
    <property type="entry name" value="PseudoU_synth_2"/>
    <property type="match status" value="1"/>
</dbReference>
<keyword evidence="2" id="KW-0413">Isomerase</keyword>
<dbReference type="InterPro" id="IPR036986">
    <property type="entry name" value="S4_RNA-bd_sf"/>
</dbReference>
<dbReference type="GO" id="GO:0009982">
    <property type="term" value="F:pseudouridine synthase activity"/>
    <property type="evidence" value="ECO:0007669"/>
    <property type="project" value="InterPro"/>
</dbReference>
<dbReference type="InterPro" id="IPR020103">
    <property type="entry name" value="PsdUridine_synth_cat_dom_sf"/>
</dbReference>
<sequence length="334" mass="35511">MSSPDEPLKSEIDDEGAEHLEATVPALMDAMRIDRALAMLTGCSRSEAVRLIEGGSVVVDGVAVTKPSQLLSEGGVVEAVLPAPSDGSVTPDASVDVTIALLDDDVIVVNKPYSQVVHPGAGNHQGTMIAGVIARYPDVAKLAEEGVGEIGRPGIVHRLDKGTSGLLLIARNKDAFESLSAQIASRGVERRYIAVVEGHVESARGVVDAPIGRSATSPTKMTVRPDGREARTHYEVITYLEQPSRTIIGATLETGRTHQIRVHMAAIGHSVVNDPRYGQRNERSIDPERLALHAGRVAFDHPTSGERVVATAEVPSDMIVLGPMKQANEWLSAN</sequence>
<evidence type="ECO:0000313" key="5">
    <source>
        <dbReference type="EMBL" id="CAB5027659.1"/>
    </source>
</evidence>
<dbReference type="GO" id="GO:0000455">
    <property type="term" value="P:enzyme-directed rRNA pseudouridine synthesis"/>
    <property type="evidence" value="ECO:0007669"/>
    <property type="project" value="TreeGrafter"/>
</dbReference>
<comment type="similarity">
    <text evidence="1">Belongs to the pseudouridine synthase RluA family.</text>
</comment>
<evidence type="ECO:0000313" key="4">
    <source>
        <dbReference type="EMBL" id="CAB4883219.1"/>
    </source>
</evidence>
<protein>
    <submittedName>
        <fullName evidence="5">Unannotated protein</fullName>
    </submittedName>
</protein>
<dbReference type="Gene3D" id="3.30.2350.10">
    <property type="entry name" value="Pseudouridine synthase"/>
    <property type="match status" value="1"/>
</dbReference>
<organism evidence="5">
    <name type="scientific">freshwater metagenome</name>
    <dbReference type="NCBI Taxonomy" id="449393"/>
    <lineage>
        <taxon>unclassified sequences</taxon>
        <taxon>metagenomes</taxon>
        <taxon>ecological metagenomes</taxon>
    </lineage>
</organism>
<dbReference type="SUPFAM" id="SSF55174">
    <property type="entry name" value="Alpha-L RNA-binding motif"/>
    <property type="match status" value="1"/>
</dbReference>
<proteinExistence type="inferred from homology"/>
<dbReference type="PANTHER" id="PTHR21600">
    <property type="entry name" value="MITOCHONDRIAL RNA PSEUDOURIDINE SYNTHASE"/>
    <property type="match status" value="1"/>
</dbReference>